<evidence type="ECO:0000313" key="2">
    <source>
        <dbReference type="EMBL" id="GCC32352.1"/>
    </source>
</evidence>
<protein>
    <submittedName>
        <fullName evidence="2">Uncharacterized protein</fullName>
    </submittedName>
</protein>
<dbReference type="Proteomes" id="UP000287033">
    <property type="component" value="Unassembled WGS sequence"/>
</dbReference>
<gene>
    <name evidence="2" type="ORF">chiPu_0010813</name>
</gene>
<organism evidence="2 3">
    <name type="scientific">Chiloscyllium punctatum</name>
    <name type="common">Brownbanded bambooshark</name>
    <name type="synonym">Hemiscyllium punctatum</name>
    <dbReference type="NCBI Taxonomy" id="137246"/>
    <lineage>
        <taxon>Eukaryota</taxon>
        <taxon>Metazoa</taxon>
        <taxon>Chordata</taxon>
        <taxon>Craniata</taxon>
        <taxon>Vertebrata</taxon>
        <taxon>Chondrichthyes</taxon>
        <taxon>Elasmobranchii</taxon>
        <taxon>Galeomorphii</taxon>
        <taxon>Galeoidea</taxon>
        <taxon>Orectolobiformes</taxon>
        <taxon>Hemiscylliidae</taxon>
        <taxon>Chiloscyllium</taxon>
    </lineage>
</organism>
<feature type="region of interest" description="Disordered" evidence="1">
    <location>
        <begin position="1"/>
        <end position="23"/>
    </location>
</feature>
<sequence length="97" mass="10991">MLSPHRTGNGRHGERELQDPDLPARGRCRLAAQHPPLEDPALAVDKFRFDHFDLRSLKGSSIRRDYFFSPDKQANNMQKEGPGMPIVTVKILIALEN</sequence>
<evidence type="ECO:0000313" key="3">
    <source>
        <dbReference type="Proteomes" id="UP000287033"/>
    </source>
</evidence>
<comment type="caution">
    <text evidence="2">The sequence shown here is derived from an EMBL/GenBank/DDBJ whole genome shotgun (WGS) entry which is preliminary data.</text>
</comment>
<keyword evidence="3" id="KW-1185">Reference proteome</keyword>
<evidence type="ECO:0000256" key="1">
    <source>
        <dbReference type="SAM" id="MobiDB-lite"/>
    </source>
</evidence>
<name>A0A401SPP2_CHIPU</name>
<proteinExistence type="predicted"/>
<feature type="compositionally biased region" description="Basic and acidic residues" evidence="1">
    <location>
        <begin position="11"/>
        <end position="23"/>
    </location>
</feature>
<accession>A0A401SPP2</accession>
<dbReference type="AlphaFoldDB" id="A0A401SPP2"/>
<reference evidence="2 3" key="1">
    <citation type="journal article" date="2018" name="Nat. Ecol. Evol.">
        <title>Shark genomes provide insights into elasmobranch evolution and the origin of vertebrates.</title>
        <authorList>
            <person name="Hara Y"/>
            <person name="Yamaguchi K"/>
            <person name="Onimaru K"/>
            <person name="Kadota M"/>
            <person name="Koyanagi M"/>
            <person name="Keeley SD"/>
            <person name="Tatsumi K"/>
            <person name="Tanaka K"/>
            <person name="Motone F"/>
            <person name="Kageyama Y"/>
            <person name="Nozu R"/>
            <person name="Adachi N"/>
            <person name="Nishimura O"/>
            <person name="Nakagawa R"/>
            <person name="Tanegashima C"/>
            <person name="Kiyatake I"/>
            <person name="Matsumoto R"/>
            <person name="Murakumo K"/>
            <person name="Nishida K"/>
            <person name="Terakita A"/>
            <person name="Kuratani S"/>
            <person name="Sato K"/>
            <person name="Hyodo S Kuraku.S."/>
        </authorList>
    </citation>
    <scope>NUCLEOTIDE SEQUENCE [LARGE SCALE GENOMIC DNA]</scope>
</reference>
<dbReference type="EMBL" id="BEZZ01000428">
    <property type="protein sequence ID" value="GCC32352.1"/>
    <property type="molecule type" value="Genomic_DNA"/>
</dbReference>